<dbReference type="EMBL" id="DXHL01000026">
    <property type="protein sequence ID" value="HIW10933.1"/>
    <property type="molecule type" value="Genomic_DNA"/>
</dbReference>
<reference evidence="4" key="2">
    <citation type="submission" date="2021-04" db="EMBL/GenBank/DDBJ databases">
        <authorList>
            <person name="Gilroy R."/>
        </authorList>
    </citation>
    <scope>NUCLEOTIDE SEQUENCE</scope>
    <source>
        <strain evidence="4">ChiBcec15-1070</strain>
    </source>
</reference>
<organism evidence="4 5">
    <name type="scientific">Candidatus Rikenella faecigallinarum</name>
    <dbReference type="NCBI Taxonomy" id="2838745"/>
    <lineage>
        <taxon>Bacteria</taxon>
        <taxon>Pseudomonadati</taxon>
        <taxon>Bacteroidota</taxon>
        <taxon>Bacteroidia</taxon>
        <taxon>Bacteroidales</taxon>
        <taxon>Rikenellaceae</taxon>
        <taxon>Rikenella</taxon>
    </lineage>
</organism>
<proteinExistence type="predicted"/>
<feature type="compositionally biased region" description="Polar residues" evidence="1">
    <location>
        <begin position="471"/>
        <end position="484"/>
    </location>
</feature>
<evidence type="ECO:0000259" key="3">
    <source>
        <dbReference type="Pfam" id="PF13100"/>
    </source>
</evidence>
<accession>A0A9D1QEB3</accession>
<dbReference type="AlphaFoldDB" id="A0A9D1QEB3"/>
<comment type="caution">
    <text evidence="4">The sequence shown here is derived from an EMBL/GenBank/DDBJ whole genome shotgun (WGS) entry which is preliminary data.</text>
</comment>
<keyword evidence="2" id="KW-0732">Signal</keyword>
<sequence length="749" mass="84528">MTPRHSAYRRWIFPLLFLAPFLLYAGQPTLSSAPQAQLPPTAQRTTGTSQTTDTQQTATVDYYGDLMTKRNPQDTALYLIGNVIFHHNGTFIQCDSAKRYDEYRMECFGNVVINKDSTYIYGDRASYNGHTNIAEVYSPLLKVVNGDATMWVFNYMEFNSQTNIGAYKEGAVITQRDNLMESDRGFFNGDSSTITFVGHVAMRNDNYRIRTDSVRYDFNQEIVTFLSKAYIWDQDRDFLTADRGNYVRATETYHFTHDAYAMTPDQEFWADTMDYESAIRRVTLRSNIQILDTIQRAIGLGDYGYYNDSLKKGMLTRQPAVILYDTVANASSADTATVPRPTLVAGDSLAPAPQPATPLRPDSAFARADTIFFDSYPPGMSKPRPQQTVSPSAQDSLAGGNDSTRMETPAVPMSPLPTDSLTPVPGDTTVMVTDTTVLTTNRLEQDSIAADSVMRRSMIGVEEPPLPVAPDSTQLSPSAVDSLSVPTLPADSVQADKDTMERVVRGQHNVRMWRSDMQGVCDSLTVYSVDSMGTLFGRPILWNGESQLTADRIDLYSRNEELDYAEFIGSPFLTQKVPQTDSLFNQTEGRLLQTWFRNNEINRAIMTGNVTTYYYRSEDSLQPPIEFLVLTCASLTIDFEDQEPVRLNGGGQSNWHVDPINKIPANQPQRLPGFSWSPERRPQSRYDITTRSVRPSVRYTVDGYAQPQFPIEERFTKAREVLLKEGWRDRNELLDEYRVEQLGSFDLLY</sequence>
<feature type="domain" description="Organic solvent tolerance-like N-terminal" evidence="3">
    <location>
        <begin position="65"/>
        <end position="212"/>
    </location>
</feature>
<dbReference type="InterPro" id="IPR005653">
    <property type="entry name" value="OstA-like_N"/>
</dbReference>
<feature type="region of interest" description="Disordered" evidence="1">
    <location>
        <begin position="375"/>
        <end position="427"/>
    </location>
</feature>
<protein>
    <recommendedName>
        <fullName evidence="3">Organic solvent tolerance-like N-terminal domain-containing protein</fullName>
    </recommendedName>
</protein>
<feature type="compositionally biased region" description="Low complexity" evidence="1">
    <location>
        <begin position="41"/>
        <end position="54"/>
    </location>
</feature>
<feature type="region of interest" description="Disordered" evidence="1">
    <location>
        <begin position="33"/>
        <end position="54"/>
    </location>
</feature>
<dbReference type="Pfam" id="PF13100">
    <property type="entry name" value="OstA_2"/>
    <property type="match status" value="1"/>
</dbReference>
<dbReference type="Proteomes" id="UP000823926">
    <property type="component" value="Unassembled WGS sequence"/>
</dbReference>
<evidence type="ECO:0000313" key="4">
    <source>
        <dbReference type="EMBL" id="HIW10933.1"/>
    </source>
</evidence>
<dbReference type="Gene3D" id="2.60.450.10">
    <property type="entry name" value="Lipopolysaccharide (LPS) transport protein A like domain"/>
    <property type="match status" value="2"/>
</dbReference>
<evidence type="ECO:0000256" key="2">
    <source>
        <dbReference type="SAM" id="SignalP"/>
    </source>
</evidence>
<feature type="chain" id="PRO_5038778022" description="Organic solvent tolerance-like N-terminal domain-containing protein" evidence="2">
    <location>
        <begin position="26"/>
        <end position="749"/>
    </location>
</feature>
<evidence type="ECO:0000313" key="5">
    <source>
        <dbReference type="Proteomes" id="UP000823926"/>
    </source>
</evidence>
<feature type="region of interest" description="Disordered" evidence="1">
    <location>
        <begin position="464"/>
        <end position="484"/>
    </location>
</feature>
<feature type="signal peptide" evidence="2">
    <location>
        <begin position="1"/>
        <end position="25"/>
    </location>
</feature>
<reference evidence="4" key="1">
    <citation type="journal article" date="2021" name="PeerJ">
        <title>Extensive microbial diversity within the chicken gut microbiome revealed by metagenomics and culture.</title>
        <authorList>
            <person name="Gilroy R."/>
            <person name="Ravi A."/>
            <person name="Getino M."/>
            <person name="Pursley I."/>
            <person name="Horton D.L."/>
            <person name="Alikhan N.F."/>
            <person name="Baker D."/>
            <person name="Gharbi K."/>
            <person name="Hall N."/>
            <person name="Watson M."/>
            <person name="Adriaenssens E.M."/>
            <person name="Foster-Nyarko E."/>
            <person name="Jarju S."/>
            <person name="Secka A."/>
            <person name="Antonio M."/>
            <person name="Oren A."/>
            <person name="Chaudhuri R.R."/>
            <person name="La Ragione R."/>
            <person name="Hildebrand F."/>
            <person name="Pallen M.J."/>
        </authorList>
    </citation>
    <scope>NUCLEOTIDE SEQUENCE</scope>
    <source>
        <strain evidence="4">ChiBcec15-1070</strain>
    </source>
</reference>
<name>A0A9D1QEB3_9BACT</name>
<feature type="compositionally biased region" description="Polar residues" evidence="1">
    <location>
        <begin position="384"/>
        <end position="395"/>
    </location>
</feature>
<gene>
    <name evidence="4" type="ORF">H9888_05455</name>
</gene>
<evidence type="ECO:0000256" key="1">
    <source>
        <dbReference type="SAM" id="MobiDB-lite"/>
    </source>
</evidence>